<evidence type="ECO:0000313" key="1">
    <source>
        <dbReference type="EMBL" id="CAG9310582.1"/>
    </source>
</evidence>
<dbReference type="Proteomes" id="UP001162131">
    <property type="component" value="Unassembled WGS sequence"/>
</dbReference>
<evidence type="ECO:0000313" key="2">
    <source>
        <dbReference type="Proteomes" id="UP001162131"/>
    </source>
</evidence>
<name>A0AAU9IB96_9CILI</name>
<sequence length="149" mass="17542">MGCGSGSITTKLPERNKEQTEFTYTVKIMSPQGDKGWQFDYKSDYTEIPLPTLMNYLSYNDHPSSSLSANFISKYNQENDRFEYYVQQLMGFEIENADEPKKGKLWVVYINESKCDWDNICEKEVAVKHSDEVVWYLQKYNEIKKQKQS</sequence>
<reference evidence="1" key="1">
    <citation type="submission" date="2021-09" db="EMBL/GenBank/DDBJ databases">
        <authorList>
            <consortium name="AG Swart"/>
            <person name="Singh M."/>
            <person name="Singh A."/>
            <person name="Seah K."/>
            <person name="Emmerich C."/>
        </authorList>
    </citation>
    <scope>NUCLEOTIDE SEQUENCE</scope>
    <source>
        <strain evidence="1">ATCC30299</strain>
    </source>
</reference>
<protein>
    <submittedName>
        <fullName evidence="1">Uncharacterized protein</fullName>
    </submittedName>
</protein>
<accession>A0AAU9IB96</accession>
<keyword evidence="2" id="KW-1185">Reference proteome</keyword>
<gene>
    <name evidence="1" type="ORF">BSTOLATCC_MIC1424</name>
</gene>
<proteinExistence type="predicted"/>
<organism evidence="1 2">
    <name type="scientific">Blepharisma stoltei</name>
    <dbReference type="NCBI Taxonomy" id="1481888"/>
    <lineage>
        <taxon>Eukaryota</taxon>
        <taxon>Sar</taxon>
        <taxon>Alveolata</taxon>
        <taxon>Ciliophora</taxon>
        <taxon>Postciliodesmatophora</taxon>
        <taxon>Heterotrichea</taxon>
        <taxon>Heterotrichida</taxon>
        <taxon>Blepharismidae</taxon>
        <taxon>Blepharisma</taxon>
    </lineage>
</organism>
<comment type="caution">
    <text evidence="1">The sequence shown here is derived from an EMBL/GenBank/DDBJ whole genome shotgun (WGS) entry which is preliminary data.</text>
</comment>
<dbReference type="AlphaFoldDB" id="A0AAU9IB96"/>
<dbReference type="EMBL" id="CAJZBQ010000002">
    <property type="protein sequence ID" value="CAG9310582.1"/>
    <property type="molecule type" value="Genomic_DNA"/>
</dbReference>